<name>A0A6A5Y474_9PLEO</name>
<feature type="region of interest" description="Disordered" evidence="1">
    <location>
        <begin position="159"/>
        <end position="186"/>
    </location>
</feature>
<keyword evidence="3" id="KW-1185">Reference proteome</keyword>
<dbReference type="GeneID" id="54284478"/>
<protein>
    <submittedName>
        <fullName evidence="2">Uncharacterized protein</fullName>
    </submittedName>
</protein>
<evidence type="ECO:0000256" key="1">
    <source>
        <dbReference type="SAM" id="MobiDB-lite"/>
    </source>
</evidence>
<organism evidence="2 3">
    <name type="scientific">Aaosphaeria arxii CBS 175.79</name>
    <dbReference type="NCBI Taxonomy" id="1450172"/>
    <lineage>
        <taxon>Eukaryota</taxon>
        <taxon>Fungi</taxon>
        <taxon>Dikarya</taxon>
        <taxon>Ascomycota</taxon>
        <taxon>Pezizomycotina</taxon>
        <taxon>Dothideomycetes</taxon>
        <taxon>Pleosporomycetidae</taxon>
        <taxon>Pleosporales</taxon>
        <taxon>Pleosporales incertae sedis</taxon>
        <taxon>Aaosphaeria</taxon>
    </lineage>
</organism>
<proteinExistence type="predicted"/>
<sequence>MQMEKPHHSSHFVPLNPPILRYGASAWRIATSAGRATGVTTSTYIRLKGTACVYYSLQPTKTAQYLIVLLISSMSKAFCDSILNGQSGSRLHPVSALKKVVETIRNVKMFGIRSTFTPICLFQAGGFRVQEWWPPSSLKPCWLHCLRFIHLAGTSGVGRAPLGQEEGPKSTQRTNKRHHRSSILEK</sequence>
<feature type="compositionally biased region" description="Basic residues" evidence="1">
    <location>
        <begin position="174"/>
        <end position="186"/>
    </location>
</feature>
<evidence type="ECO:0000313" key="3">
    <source>
        <dbReference type="Proteomes" id="UP000799778"/>
    </source>
</evidence>
<accession>A0A6A5Y474</accession>
<reference evidence="2" key="1">
    <citation type="journal article" date="2020" name="Stud. Mycol.">
        <title>101 Dothideomycetes genomes: a test case for predicting lifestyles and emergence of pathogens.</title>
        <authorList>
            <person name="Haridas S."/>
            <person name="Albert R."/>
            <person name="Binder M."/>
            <person name="Bloem J."/>
            <person name="Labutti K."/>
            <person name="Salamov A."/>
            <person name="Andreopoulos B."/>
            <person name="Baker S."/>
            <person name="Barry K."/>
            <person name="Bills G."/>
            <person name="Bluhm B."/>
            <person name="Cannon C."/>
            <person name="Castanera R."/>
            <person name="Culley D."/>
            <person name="Daum C."/>
            <person name="Ezra D."/>
            <person name="Gonzalez J."/>
            <person name="Henrissat B."/>
            <person name="Kuo A."/>
            <person name="Liang C."/>
            <person name="Lipzen A."/>
            <person name="Lutzoni F."/>
            <person name="Magnuson J."/>
            <person name="Mondo S."/>
            <person name="Nolan M."/>
            <person name="Ohm R."/>
            <person name="Pangilinan J."/>
            <person name="Park H.-J."/>
            <person name="Ramirez L."/>
            <person name="Alfaro M."/>
            <person name="Sun H."/>
            <person name="Tritt A."/>
            <person name="Yoshinaga Y."/>
            <person name="Zwiers L.-H."/>
            <person name="Turgeon B."/>
            <person name="Goodwin S."/>
            <person name="Spatafora J."/>
            <person name="Crous P."/>
            <person name="Grigoriev I."/>
        </authorList>
    </citation>
    <scope>NUCLEOTIDE SEQUENCE</scope>
    <source>
        <strain evidence="2">CBS 175.79</strain>
    </source>
</reference>
<dbReference type="RefSeq" id="XP_033387653.1">
    <property type="nucleotide sequence ID" value="XM_033527081.1"/>
</dbReference>
<evidence type="ECO:0000313" key="2">
    <source>
        <dbReference type="EMBL" id="KAF2019314.1"/>
    </source>
</evidence>
<dbReference type="EMBL" id="ML978067">
    <property type="protein sequence ID" value="KAF2019314.1"/>
    <property type="molecule type" value="Genomic_DNA"/>
</dbReference>
<dbReference type="Proteomes" id="UP000799778">
    <property type="component" value="Unassembled WGS sequence"/>
</dbReference>
<gene>
    <name evidence="2" type="ORF">BU24DRAFT_418907</name>
</gene>
<dbReference type="AlphaFoldDB" id="A0A6A5Y474"/>